<gene>
    <name evidence="1" type="ORF">PSON_ATCC_30995.1.T3100002</name>
</gene>
<proteinExistence type="predicted"/>
<protein>
    <submittedName>
        <fullName evidence="1">Uncharacterized protein</fullName>
    </submittedName>
</protein>
<dbReference type="AlphaFoldDB" id="A0A8S1RT50"/>
<dbReference type="EMBL" id="CAJJDN010000310">
    <property type="protein sequence ID" value="CAD8130637.1"/>
    <property type="molecule type" value="Genomic_DNA"/>
</dbReference>
<dbReference type="OrthoDB" id="5833119at2759"/>
<evidence type="ECO:0000313" key="1">
    <source>
        <dbReference type="EMBL" id="CAD8130637.1"/>
    </source>
</evidence>
<keyword evidence="2" id="KW-1185">Reference proteome</keyword>
<dbReference type="Proteomes" id="UP000692954">
    <property type="component" value="Unassembled WGS sequence"/>
</dbReference>
<organism evidence="1 2">
    <name type="scientific">Paramecium sonneborni</name>
    <dbReference type="NCBI Taxonomy" id="65129"/>
    <lineage>
        <taxon>Eukaryota</taxon>
        <taxon>Sar</taxon>
        <taxon>Alveolata</taxon>
        <taxon>Ciliophora</taxon>
        <taxon>Intramacronucleata</taxon>
        <taxon>Oligohymenophorea</taxon>
        <taxon>Peniculida</taxon>
        <taxon>Parameciidae</taxon>
        <taxon>Paramecium</taxon>
    </lineage>
</organism>
<sequence length="125" mass="14764">MKKSFLITIAMRKTGIQINPKLWVVVIQMNKILNQYENIINILIFHWKELKFTLNKTTGGRFVPRLFFWICYQVETLGQFFRPDIFGMEKSYMITAWSKGHYTRDAEFIDQVMIVVGQKAEGCDC</sequence>
<name>A0A8S1RT50_9CILI</name>
<reference evidence="1" key="1">
    <citation type="submission" date="2021-01" db="EMBL/GenBank/DDBJ databases">
        <authorList>
            <consortium name="Genoscope - CEA"/>
            <person name="William W."/>
        </authorList>
    </citation>
    <scope>NUCLEOTIDE SEQUENCE</scope>
</reference>
<evidence type="ECO:0000313" key="2">
    <source>
        <dbReference type="Proteomes" id="UP000692954"/>
    </source>
</evidence>
<comment type="caution">
    <text evidence="1">The sequence shown here is derived from an EMBL/GenBank/DDBJ whole genome shotgun (WGS) entry which is preliminary data.</text>
</comment>
<accession>A0A8S1RT50</accession>